<evidence type="ECO:0000313" key="14">
    <source>
        <dbReference type="Proteomes" id="UP000727407"/>
    </source>
</evidence>
<reference evidence="13" key="1">
    <citation type="submission" date="2020-07" db="EMBL/GenBank/DDBJ databases">
        <title>Clarias magur genome sequencing, assembly and annotation.</title>
        <authorList>
            <person name="Kushwaha B."/>
            <person name="Kumar R."/>
            <person name="Das P."/>
            <person name="Joshi C.G."/>
            <person name="Kumar D."/>
            <person name="Nagpure N.S."/>
            <person name="Pandey M."/>
            <person name="Agarwal S."/>
            <person name="Srivastava S."/>
            <person name="Singh M."/>
            <person name="Sahoo L."/>
            <person name="Jayasankar P."/>
            <person name="Meher P.K."/>
            <person name="Koringa P.G."/>
            <person name="Iquebal M.A."/>
            <person name="Das S.P."/>
            <person name="Bit A."/>
            <person name="Patnaik S."/>
            <person name="Patel N."/>
            <person name="Shah T.M."/>
            <person name="Hinsu A."/>
            <person name="Jena J.K."/>
        </authorList>
    </citation>
    <scope>NUCLEOTIDE SEQUENCE</scope>
    <source>
        <strain evidence="13">CIFAMagur01</strain>
        <tissue evidence="13">Testis</tissue>
    </source>
</reference>
<evidence type="ECO:0000256" key="10">
    <source>
        <dbReference type="ARBA" id="ARBA00049061"/>
    </source>
</evidence>
<dbReference type="SUPFAM" id="SSF51069">
    <property type="entry name" value="Carbonic anhydrase"/>
    <property type="match status" value="1"/>
</dbReference>
<dbReference type="PROSITE" id="PS51144">
    <property type="entry name" value="ALPHA_CA_2"/>
    <property type="match status" value="1"/>
</dbReference>
<dbReference type="InterPro" id="IPR001148">
    <property type="entry name" value="CA_dom"/>
</dbReference>
<name>A0A8J4V1H5_CLAMG</name>
<dbReference type="EMBL" id="QNUK01000015">
    <property type="protein sequence ID" value="KAF5908225.1"/>
    <property type="molecule type" value="Genomic_DNA"/>
</dbReference>
<keyword evidence="6 11" id="KW-0479">Metal-binding</keyword>
<dbReference type="PROSITE" id="PS00162">
    <property type="entry name" value="ALPHA_CA_1"/>
    <property type="match status" value="1"/>
</dbReference>
<evidence type="ECO:0000256" key="2">
    <source>
        <dbReference type="ARBA" id="ARBA00010718"/>
    </source>
</evidence>
<dbReference type="EC" id="4.2.1.1" evidence="11"/>
<evidence type="ECO:0000256" key="1">
    <source>
        <dbReference type="ARBA" id="ARBA00004609"/>
    </source>
</evidence>
<keyword evidence="5" id="KW-0336">GPI-anchor</keyword>
<dbReference type="InterPro" id="IPR018338">
    <property type="entry name" value="Carbonic_anhydrase_a-class_CS"/>
</dbReference>
<keyword evidence="8" id="KW-0449">Lipoprotein</keyword>
<keyword evidence="4" id="KW-1003">Cell membrane</keyword>
<comment type="similarity">
    <text evidence="2 11">Belongs to the alpha-carbonic anhydrase family.</text>
</comment>
<dbReference type="InterPro" id="IPR036398">
    <property type="entry name" value="CA_dom_sf"/>
</dbReference>
<proteinExistence type="inferred from homology"/>
<evidence type="ECO:0000313" key="13">
    <source>
        <dbReference type="EMBL" id="KAF5908225.1"/>
    </source>
</evidence>
<keyword evidence="14" id="KW-1185">Reference proteome</keyword>
<dbReference type="GO" id="GO:0008270">
    <property type="term" value="F:zinc ion binding"/>
    <property type="evidence" value="ECO:0007669"/>
    <property type="project" value="UniProtKB-UniRule"/>
</dbReference>
<dbReference type="OrthoDB" id="429145at2759"/>
<dbReference type="InterPro" id="IPR023561">
    <property type="entry name" value="Carbonic_anhydrase_a-class"/>
</dbReference>
<comment type="catalytic activity">
    <reaction evidence="10">
        <text>hydrogencarbonate + H(+) = CO2 + H2O</text>
        <dbReference type="Rhea" id="RHEA:10748"/>
        <dbReference type="ChEBI" id="CHEBI:15377"/>
        <dbReference type="ChEBI" id="CHEBI:15378"/>
        <dbReference type="ChEBI" id="CHEBI:16526"/>
        <dbReference type="ChEBI" id="CHEBI:17544"/>
        <dbReference type="EC" id="4.2.1.1"/>
    </reaction>
    <physiologicalReaction direction="left-to-right" evidence="10">
        <dbReference type="Rhea" id="RHEA:10749"/>
    </physiologicalReaction>
    <physiologicalReaction direction="right-to-left" evidence="10">
        <dbReference type="Rhea" id="RHEA:10750"/>
    </physiologicalReaction>
</comment>
<dbReference type="GO" id="GO:0098552">
    <property type="term" value="C:side of membrane"/>
    <property type="evidence" value="ECO:0007669"/>
    <property type="project" value="UniProtKB-KW"/>
</dbReference>
<comment type="subunit">
    <text evidence="3">Interacts with SLC4A4.</text>
</comment>
<comment type="cofactor">
    <cofactor evidence="11">
        <name>Zn(2+)</name>
        <dbReference type="ChEBI" id="CHEBI:29105"/>
    </cofactor>
</comment>
<dbReference type="AlphaFoldDB" id="A0A8J4V1H5"/>
<evidence type="ECO:0000256" key="4">
    <source>
        <dbReference type="ARBA" id="ARBA00022475"/>
    </source>
</evidence>
<dbReference type="PANTHER" id="PTHR18952">
    <property type="entry name" value="CARBONIC ANHYDRASE"/>
    <property type="match status" value="1"/>
</dbReference>
<evidence type="ECO:0000256" key="8">
    <source>
        <dbReference type="ARBA" id="ARBA00023288"/>
    </source>
</evidence>
<dbReference type="GO" id="GO:0004089">
    <property type="term" value="F:carbonate dehydratase activity"/>
    <property type="evidence" value="ECO:0007669"/>
    <property type="project" value="UniProtKB-UniRule"/>
</dbReference>
<comment type="caution">
    <text evidence="13">The sequence shown here is derived from an EMBL/GenBank/DDBJ whole genome shotgun (WGS) entry which is preliminary data.</text>
</comment>
<keyword evidence="7 11" id="KW-0862">Zinc</keyword>
<dbReference type="GO" id="GO:0005886">
    <property type="term" value="C:plasma membrane"/>
    <property type="evidence" value="ECO:0007669"/>
    <property type="project" value="UniProtKB-SubCell"/>
</dbReference>
<keyword evidence="5" id="KW-0472">Membrane</keyword>
<organism evidence="13 14">
    <name type="scientific">Clarias magur</name>
    <name type="common">Asian catfish</name>
    <name type="synonym">Macropteronotus magur</name>
    <dbReference type="NCBI Taxonomy" id="1594786"/>
    <lineage>
        <taxon>Eukaryota</taxon>
        <taxon>Metazoa</taxon>
        <taxon>Chordata</taxon>
        <taxon>Craniata</taxon>
        <taxon>Vertebrata</taxon>
        <taxon>Euteleostomi</taxon>
        <taxon>Actinopterygii</taxon>
        <taxon>Neopterygii</taxon>
        <taxon>Teleostei</taxon>
        <taxon>Ostariophysi</taxon>
        <taxon>Siluriformes</taxon>
        <taxon>Clariidae</taxon>
        <taxon>Clarias</taxon>
    </lineage>
</organism>
<feature type="non-terminal residue" evidence="13">
    <location>
        <position position="1"/>
    </location>
</feature>
<feature type="domain" description="Alpha-carbonic anhydrase" evidence="12">
    <location>
        <begin position="1"/>
        <end position="174"/>
    </location>
</feature>
<protein>
    <recommendedName>
        <fullName evidence="11">Carbonic anhydrase</fullName>
        <ecNumber evidence="11">4.2.1.1</ecNumber>
    </recommendedName>
</protein>
<dbReference type="Pfam" id="PF00194">
    <property type="entry name" value="Carb_anhydrase"/>
    <property type="match status" value="1"/>
</dbReference>
<comment type="function">
    <text evidence="9">Catalyzes the reversible hydration of carbon dioxide into bicarbonate and protons and thus is essential to maintaining intracellular and extracellular pH. May stimulate the sodium/bicarbonate transporter activity of SLC4A4 that acts in pH homeostasis. It is essential for acid overload removal from the retina and retina epithelium, and acid release in the choriocapillaris in the choroid.</text>
</comment>
<comment type="subcellular location">
    <subcellularLocation>
        <location evidence="1">Cell membrane</location>
        <topology evidence="1">Lipid-anchor</topology>
        <topology evidence="1">GPI-anchor</topology>
    </subcellularLocation>
</comment>
<evidence type="ECO:0000256" key="9">
    <source>
        <dbReference type="ARBA" id="ARBA00045603"/>
    </source>
</evidence>
<accession>A0A8J4V1H5</accession>
<dbReference type="Proteomes" id="UP000727407">
    <property type="component" value="Unassembled WGS sequence"/>
</dbReference>
<evidence type="ECO:0000256" key="7">
    <source>
        <dbReference type="ARBA" id="ARBA00022833"/>
    </source>
</evidence>
<dbReference type="PANTHER" id="PTHR18952:SF95">
    <property type="entry name" value="CARBONIC ANHYDRASE 4"/>
    <property type="match status" value="1"/>
</dbReference>
<comment type="function">
    <text evidence="11">Reversible hydration of carbon dioxide.</text>
</comment>
<evidence type="ECO:0000256" key="6">
    <source>
        <dbReference type="ARBA" id="ARBA00022723"/>
    </source>
</evidence>
<dbReference type="Gene3D" id="3.10.200.10">
    <property type="entry name" value="Alpha carbonic anhydrase"/>
    <property type="match status" value="1"/>
</dbReference>
<evidence type="ECO:0000259" key="12">
    <source>
        <dbReference type="PROSITE" id="PS51144"/>
    </source>
</evidence>
<keyword evidence="11" id="KW-0456">Lyase</keyword>
<evidence type="ECO:0000256" key="3">
    <source>
        <dbReference type="ARBA" id="ARBA00011736"/>
    </source>
</evidence>
<sequence length="174" mass="19367">MISGAGLGGNYKAVEVHFHWGKNGGPGSEHTIDGEQYPMEMHIVHIKDNYRSVLEAAEDPNGLAVLGFLYQESDTEDKKYGSIINALNSIKFPGNQTQLDSLSLAMLIPPLPNLTRYFRYDGSLTTPDCAEVVIWTVFENTIKLGKEQLKAFSSLWFENGIAMTETFRPVQPLN</sequence>
<keyword evidence="5" id="KW-0325">Glycoprotein</keyword>
<evidence type="ECO:0000256" key="5">
    <source>
        <dbReference type="ARBA" id="ARBA00022622"/>
    </source>
</evidence>
<evidence type="ECO:0000256" key="11">
    <source>
        <dbReference type="RuleBase" id="RU367011"/>
    </source>
</evidence>
<dbReference type="SMART" id="SM01057">
    <property type="entry name" value="Carb_anhydrase"/>
    <property type="match status" value="1"/>
</dbReference>
<gene>
    <name evidence="13" type="ORF">DAT39_002094</name>
</gene>